<proteinExistence type="inferred from homology"/>
<keyword evidence="5 7" id="KW-1133">Transmembrane helix</keyword>
<feature type="transmembrane region" description="Helical" evidence="7">
    <location>
        <begin position="93"/>
        <end position="117"/>
    </location>
</feature>
<keyword evidence="4 7" id="KW-0812">Transmembrane</keyword>
<feature type="domain" description="ABC transmembrane type-1" evidence="8">
    <location>
        <begin position="89"/>
        <end position="279"/>
    </location>
</feature>
<dbReference type="InterPro" id="IPR000515">
    <property type="entry name" value="MetI-like"/>
</dbReference>
<evidence type="ECO:0000256" key="3">
    <source>
        <dbReference type="ARBA" id="ARBA00022475"/>
    </source>
</evidence>
<dbReference type="SUPFAM" id="SSF161098">
    <property type="entry name" value="MetI-like"/>
    <property type="match status" value="1"/>
</dbReference>
<feature type="transmembrane region" description="Helical" evidence="7">
    <location>
        <begin position="206"/>
        <end position="235"/>
    </location>
</feature>
<dbReference type="InterPro" id="IPR025966">
    <property type="entry name" value="OppC_N"/>
</dbReference>
<gene>
    <name evidence="9" type="ORF">QF030_007425</name>
</gene>
<keyword evidence="6 7" id="KW-0472">Membrane</keyword>
<dbReference type="InterPro" id="IPR050366">
    <property type="entry name" value="BP-dependent_transpt_permease"/>
</dbReference>
<accession>A0ABU0P1H8</accession>
<keyword evidence="2 7" id="KW-0813">Transport</keyword>
<feature type="transmembrane region" description="Helical" evidence="7">
    <location>
        <begin position="154"/>
        <end position="171"/>
    </location>
</feature>
<feature type="transmembrane region" description="Helical" evidence="7">
    <location>
        <begin position="262"/>
        <end position="282"/>
    </location>
</feature>
<sequence length="291" mass="30183">MSTYQIAVLGRGGTRRSRLRRLTRGRGVLVVACAVVVAAVLAALFAPLLAPYDPDAVDPAAVYQGSSAAHWLGTDDTGRDLLSRLLYGARPSLLAPAAVTLTAGLGGTLLAVSAAWLGGWYDRLVSALLDVVFGFPGLVLAVVAAAVFGAGLRVAVVTLSLAYLPYVGRVVRSAALRERNLPYVSALRMLGMSGGRICLRHLTPNLLPLVLVQVATSFGYALLDVAAFSFIGLGAQPPTAEWGLMVANGSTGILAGRAEQSLYAGAVIVVFVIACNLLGSGLSRQLLGDDR</sequence>
<dbReference type="PANTHER" id="PTHR43386">
    <property type="entry name" value="OLIGOPEPTIDE TRANSPORT SYSTEM PERMEASE PROTEIN APPC"/>
    <property type="match status" value="1"/>
</dbReference>
<dbReference type="EMBL" id="JAUSWV010000002">
    <property type="protein sequence ID" value="MDQ0585247.1"/>
    <property type="molecule type" value="Genomic_DNA"/>
</dbReference>
<comment type="subcellular location">
    <subcellularLocation>
        <location evidence="1 7">Cell membrane</location>
        <topology evidence="1 7">Multi-pass membrane protein</topology>
    </subcellularLocation>
</comment>
<reference evidence="9 10" key="1">
    <citation type="submission" date="2023-07" db="EMBL/GenBank/DDBJ databases">
        <title>Comparative genomics of wheat-associated soil bacteria to identify genetic determinants of phenazine resistance.</title>
        <authorList>
            <person name="Mouncey N."/>
        </authorList>
    </citation>
    <scope>NUCLEOTIDE SEQUENCE [LARGE SCALE GENOMIC DNA]</scope>
    <source>
        <strain evidence="9 10">B2I6</strain>
    </source>
</reference>
<feature type="transmembrane region" description="Helical" evidence="7">
    <location>
        <begin position="28"/>
        <end position="50"/>
    </location>
</feature>
<dbReference type="Proteomes" id="UP001230654">
    <property type="component" value="Unassembled WGS sequence"/>
</dbReference>
<dbReference type="CDD" id="cd06261">
    <property type="entry name" value="TM_PBP2"/>
    <property type="match status" value="1"/>
</dbReference>
<evidence type="ECO:0000313" key="9">
    <source>
        <dbReference type="EMBL" id="MDQ0585247.1"/>
    </source>
</evidence>
<evidence type="ECO:0000256" key="7">
    <source>
        <dbReference type="RuleBase" id="RU363032"/>
    </source>
</evidence>
<comment type="similarity">
    <text evidence="7">Belongs to the binding-protein-dependent transport system permease family.</text>
</comment>
<evidence type="ECO:0000256" key="1">
    <source>
        <dbReference type="ARBA" id="ARBA00004651"/>
    </source>
</evidence>
<dbReference type="Gene3D" id="1.10.3720.10">
    <property type="entry name" value="MetI-like"/>
    <property type="match status" value="1"/>
</dbReference>
<protein>
    <submittedName>
        <fullName evidence="9">Peptide/nickel transport system permease protein</fullName>
    </submittedName>
</protein>
<name>A0ABU0P1H8_STRRH</name>
<dbReference type="Pfam" id="PF00528">
    <property type="entry name" value="BPD_transp_1"/>
    <property type="match status" value="1"/>
</dbReference>
<dbReference type="InterPro" id="IPR035906">
    <property type="entry name" value="MetI-like_sf"/>
</dbReference>
<evidence type="ECO:0000256" key="2">
    <source>
        <dbReference type="ARBA" id="ARBA00022448"/>
    </source>
</evidence>
<evidence type="ECO:0000259" key="8">
    <source>
        <dbReference type="PROSITE" id="PS50928"/>
    </source>
</evidence>
<dbReference type="Pfam" id="PF12911">
    <property type="entry name" value="OppC_N"/>
    <property type="match status" value="1"/>
</dbReference>
<evidence type="ECO:0000256" key="4">
    <source>
        <dbReference type="ARBA" id="ARBA00022692"/>
    </source>
</evidence>
<evidence type="ECO:0000313" key="10">
    <source>
        <dbReference type="Proteomes" id="UP001230654"/>
    </source>
</evidence>
<dbReference type="PANTHER" id="PTHR43386:SF25">
    <property type="entry name" value="PEPTIDE ABC TRANSPORTER PERMEASE PROTEIN"/>
    <property type="match status" value="1"/>
</dbReference>
<keyword evidence="10" id="KW-1185">Reference proteome</keyword>
<keyword evidence="3" id="KW-1003">Cell membrane</keyword>
<dbReference type="PROSITE" id="PS50928">
    <property type="entry name" value="ABC_TM1"/>
    <property type="match status" value="1"/>
</dbReference>
<comment type="caution">
    <text evidence="9">The sequence shown here is derived from an EMBL/GenBank/DDBJ whole genome shotgun (WGS) entry which is preliminary data.</text>
</comment>
<organism evidence="9 10">
    <name type="scientific">Streptomyces rishiriensis</name>
    <dbReference type="NCBI Taxonomy" id="68264"/>
    <lineage>
        <taxon>Bacteria</taxon>
        <taxon>Bacillati</taxon>
        <taxon>Actinomycetota</taxon>
        <taxon>Actinomycetes</taxon>
        <taxon>Kitasatosporales</taxon>
        <taxon>Streptomycetaceae</taxon>
        <taxon>Streptomyces</taxon>
    </lineage>
</organism>
<evidence type="ECO:0000256" key="5">
    <source>
        <dbReference type="ARBA" id="ARBA00022989"/>
    </source>
</evidence>
<dbReference type="RefSeq" id="WP_307166954.1">
    <property type="nucleotide sequence ID" value="NZ_JAUSWV010000002.1"/>
</dbReference>
<feature type="transmembrane region" description="Helical" evidence="7">
    <location>
        <begin position="124"/>
        <end position="148"/>
    </location>
</feature>
<evidence type="ECO:0000256" key="6">
    <source>
        <dbReference type="ARBA" id="ARBA00023136"/>
    </source>
</evidence>